<evidence type="ECO:0000256" key="2">
    <source>
        <dbReference type="ARBA" id="ARBA00022840"/>
    </source>
</evidence>
<dbReference type="InterPro" id="IPR033756">
    <property type="entry name" value="YlxH/NBP35"/>
</dbReference>
<dbReference type="CDD" id="cd02042">
    <property type="entry name" value="ParAB_family"/>
    <property type="match status" value="1"/>
</dbReference>
<dbReference type="InterPro" id="IPR027417">
    <property type="entry name" value="P-loop_NTPase"/>
</dbReference>
<dbReference type="EMBL" id="CP041396">
    <property type="protein sequence ID" value="QDM12830.1"/>
    <property type="molecule type" value="Genomic_DNA"/>
</dbReference>
<keyword evidence="3" id="KW-0614">Plasmid</keyword>
<keyword evidence="1" id="KW-0547">Nucleotide-binding</keyword>
<evidence type="ECO:0000313" key="4">
    <source>
        <dbReference type="Proteomes" id="UP000318823"/>
    </source>
</evidence>
<proteinExistence type="predicted"/>
<dbReference type="Gene3D" id="3.40.50.300">
    <property type="entry name" value="P-loop containing nucleotide triphosphate hydrolases"/>
    <property type="match status" value="1"/>
</dbReference>
<protein>
    <submittedName>
        <fullName evidence="3">ParA family protein</fullName>
    </submittedName>
</protein>
<name>A0AAP9DPX5_BACOV</name>
<dbReference type="PANTHER" id="PTHR13696:SF99">
    <property type="entry name" value="COBYRINIC ACID AC-DIAMIDE SYNTHASE"/>
    <property type="match status" value="1"/>
</dbReference>
<geneLocation type="plasmid" evidence="3 4">
    <name>unnamed1</name>
</geneLocation>
<organism evidence="3 4">
    <name type="scientific">Bacteroides ovatus</name>
    <dbReference type="NCBI Taxonomy" id="28116"/>
    <lineage>
        <taxon>Bacteria</taxon>
        <taxon>Pseudomonadati</taxon>
        <taxon>Bacteroidota</taxon>
        <taxon>Bacteroidia</taxon>
        <taxon>Bacteroidales</taxon>
        <taxon>Bacteroidaceae</taxon>
        <taxon>Bacteroides</taxon>
    </lineage>
</organism>
<gene>
    <name evidence="3" type="ORF">DYI28_29480</name>
</gene>
<dbReference type="SUPFAM" id="SSF52540">
    <property type="entry name" value="P-loop containing nucleoside triphosphate hydrolases"/>
    <property type="match status" value="1"/>
</dbReference>
<keyword evidence="2" id="KW-0067">ATP-binding</keyword>
<dbReference type="Pfam" id="PF10609">
    <property type="entry name" value="ParA"/>
    <property type="match status" value="1"/>
</dbReference>
<evidence type="ECO:0000313" key="3">
    <source>
        <dbReference type="EMBL" id="QDM12830.1"/>
    </source>
</evidence>
<dbReference type="AlphaFoldDB" id="A0AAP9DPX5"/>
<accession>A0AAP9DPX5</accession>
<sequence>MGKILPGVFLTFENTKGGVGKSTITALFAGYIHATAKNTGLTIGVVDIDDAQNTIGKMREVEKTQSENINEEYDIMSISSTEFIEQMDFLREQFDIILVDFPGNLKQPGVVQTLMMMDILIIPFSPSQVDIQATLSFYNFYKLNILSAREKNGFKTIVRGLLNRVVPNMLEFKELLASQDQIPFKMMNNYLKEQRVNFQRNMTTIMTDYDNGCDEFGEEVLSIITEYIKSNN</sequence>
<dbReference type="InterPro" id="IPR050678">
    <property type="entry name" value="DNA_Partitioning_ATPase"/>
</dbReference>
<evidence type="ECO:0000256" key="1">
    <source>
        <dbReference type="ARBA" id="ARBA00022741"/>
    </source>
</evidence>
<dbReference type="Proteomes" id="UP000318823">
    <property type="component" value="Plasmid unnamed1"/>
</dbReference>
<dbReference type="PANTHER" id="PTHR13696">
    <property type="entry name" value="P-LOOP CONTAINING NUCLEOSIDE TRIPHOSPHATE HYDROLASE"/>
    <property type="match status" value="1"/>
</dbReference>
<reference evidence="4" key="1">
    <citation type="journal article" date="2018" name="J. Anim. Genet.">
        <title>Acquired interbacterial defense systems protect against interspecies antagonism in the human gut microbiome.</title>
        <authorList>
            <person name="Ross B.D."/>
            <person name="Verster A.J."/>
            <person name="Radey M.C."/>
            <person name="Schmidtke D.T."/>
            <person name="Pope C.E."/>
            <person name="Hoffman L.R."/>
            <person name="Hajjar A."/>
            <person name="Peterson S.B."/>
            <person name="Borenstein E."/>
            <person name="Mougous J."/>
        </authorList>
    </citation>
    <scope>NUCLEOTIDE SEQUENCE [LARGE SCALE GENOMIC DNA]</scope>
    <source>
        <strain evidence="4">3725 D1 iv</strain>
        <plasmid evidence="4">unnamed1</plasmid>
    </source>
</reference>
<dbReference type="RefSeq" id="WP_032845241.1">
    <property type="nucleotide sequence ID" value="NZ_CP041396.1"/>
</dbReference>